<dbReference type="Pfam" id="PF00069">
    <property type="entry name" value="Pkinase"/>
    <property type="match status" value="1"/>
</dbReference>
<gene>
    <name evidence="4" type="ORF">M378DRAFT_163974</name>
</gene>
<protein>
    <recommendedName>
        <fullName evidence="3">Protein kinase domain-containing protein</fullName>
    </recommendedName>
</protein>
<keyword evidence="1" id="KW-0547">Nucleotide-binding</keyword>
<dbReference type="InterPro" id="IPR011009">
    <property type="entry name" value="Kinase-like_dom_sf"/>
</dbReference>
<dbReference type="GO" id="GO:0005524">
    <property type="term" value="F:ATP binding"/>
    <property type="evidence" value="ECO:0007669"/>
    <property type="project" value="UniProtKB-UniRule"/>
</dbReference>
<dbReference type="Gene3D" id="1.10.510.10">
    <property type="entry name" value="Transferase(Phosphotransferase) domain 1"/>
    <property type="match status" value="1"/>
</dbReference>
<keyword evidence="5" id="KW-1185">Reference proteome</keyword>
<feature type="compositionally biased region" description="Basic and acidic residues" evidence="2">
    <location>
        <begin position="491"/>
        <end position="506"/>
    </location>
</feature>
<dbReference type="Proteomes" id="UP000054549">
    <property type="component" value="Unassembled WGS sequence"/>
</dbReference>
<feature type="compositionally biased region" description="Basic and acidic residues" evidence="2">
    <location>
        <begin position="524"/>
        <end position="538"/>
    </location>
</feature>
<feature type="region of interest" description="Disordered" evidence="2">
    <location>
        <begin position="255"/>
        <end position="275"/>
    </location>
</feature>
<dbReference type="OrthoDB" id="2521594at2759"/>
<dbReference type="PROSITE" id="PS00107">
    <property type="entry name" value="PROTEIN_KINASE_ATP"/>
    <property type="match status" value="1"/>
</dbReference>
<feature type="region of interest" description="Disordered" evidence="2">
    <location>
        <begin position="288"/>
        <end position="376"/>
    </location>
</feature>
<evidence type="ECO:0000256" key="2">
    <source>
        <dbReference type="SAM" id="MobiDB-lite"/>
    </source>
</evidence>
<feature type="region of interest" description="Disordered" evidence="2">
    <location>
        <begin position="469"/>
        <end position="538"/>
    </location>
</feature>
<dbReference type="InterPro" id="IPR017441">
    <property type="entry name" value="Protein_kinase_ATP_BS"/>
</dbReference>
<organism evidence="4 5">
    <name type="scientific">Amanita muscaria (strain Koide BX008)</name>
    <dbReference type="NCBI Taxonomy" id="946122"/>
    <lineage>
        <taxon>Eukaryota</taxon>
        <taxon>Fungi</taxon>
        <taxon>Dikarya</taxon>
        <taxon>Basidiomycota</taxon>
        <taxon>Agaricomycotina</taxon>
        <taxon>Agaricomycetes</taxon>
        <taxon>Agaricomycetidae</taxon>
        <taxon>Agaricales</taxon>
        <taxon>Pluteineae</taxon>
        <taxon>Amanitaceae</taxon>
        <taxon>Amanita</taxon>
    </lineage>
</organism>
<evidence type="ECO:0000256" key="1">
    <source>
        <dbReference type="PROSITE-ProRule" id="PRU10141"/>
    </source>
</evidence>
<dbReference type="InParanoid" id="A0A0C2TAP3"/>
<name>A0A0C2TAP3_AMAMK</name>
<dbReference type="InterPro" id="IPR008266">
    <property type="entry name" value="Tyr_kinase_AS"/>
</dbReference>
<dbReference type="PANTHER" id="PTHR37171">
    <property type="entry name" value="SERINE/THREONINE-PROTEIN KINASE YRZF-RELATED"/>
    <property type="match status" value="1"/>
</dbReference>
<keyword evidence="1" id="KW-0067">ATP-binding</keyword>
<dbReference type="HOGENOM" id="CLU_004236_0_0_1"/>
<dbReference type="SUPFAM" id="SSF56112">
    <property type="entry name" value="Protein kinase-like (PK-like)"/>
    <property type="match status" value="1"/>
</dbReference>
<feature type="compositionally biased region" description="Low complexity" evidence="2">
    <location>
        <begin position="470"/>
        <end position="479"/>
    </location>
</feature>
<evidence type="ECO:0000313" key="5">
    <source>
        <dbReference type="Proteomes" id="UP000054549"/>
    </source>
</evidence>
<reference evidence="4 5" key="1">
    <citation type="submission" date="2014-04" db="EMBL/GenBank/DDBJ databases">
        <title>Evolutionary Origins and Diversification of the Mycorrhizal Mutualists.</title>
        <authorList>
            <consortium name="DOE Joint Genome Institute"/>
            <consortium name="Mycorrhizal Genomics Consortium"/>
            <person name="Kohler A."/>
            <person name="Kuo A."/>
            <person name="Nagy L.G."/>
            <person name="Floudas D."/>
            <person name="Copeland A."/>
            <person name="Barry K.W."/>
            <person name="Cichocki N."/>
            <person name="Veneault-Fourrey C."/>
            <person name="LaButti K."/>
            <person name="Lindquist E.A."/>
            <person name="Lipzen A."/>
            <person name="Lundell T."/>
            <person name="Morin E."/>
            <person name="Murat C."/>
            <person name="Riley R."/>
            <person name="Ohm R."/>
            <person name="Sun H."/>
            <person name="Tunlid A."/>
            <person name="Henrissat B."/>
            <person name="Grigoriev I.V."/>
            <person name="Hibbett D.S."/>
            <person name="Martin F."/>
        </authorList>
    </citation>
    <scope>NUCLEOTIDE SEQUENCE [LARGE SCALE GENOMIC DNA]</scope>
    <source>
        <strain evidence="4 5">Koide BX008</strain>
    </source>
</reference>
<dbReference type="PANTHER" id="PTHR37171:SF1">
    <property type="entry name" value="SERINE_THREONINE-PROTEIN KINASE YRZF-RELATED"/>
    <property type="match status" value="1"/>
</dbReference>
<feature type="domain" description="Protein kinase" evidence="3">
    <location>
        <begin position="626"/>
        <end position="798"/>
    </location>
</feature>
<sequence>MTPTTRSKVLDEIEALFCWSPPFLILGDIPNKNPSTTTRKPAFFDLHLSSKLVLKRVVRLPSLVQDLAKNADKALNAVSNTLPPLDGFVTAVERARDRYVIEEVVTDEQGVVNFYEKTTAKYCSPLASKLALHPSSSSSGWRSLVNWAPSVPFSADAIMDGQLCFIEGGTKEKAAQRAAILESMEEKNRFFLEEKRRTPLATWEIKSLTAGGVEVMSAILNLDKFFWTFCNDTCASIPKHQEEIEKVRRVRVGPDAQAPPWSFPDDSLNTSHVPDMQPLASHIDATSATLQQSVPGRVTRSVTRLASSRLPPSLPRASRSSEHGSPAKDKDKKRKRDDEDEAYKDRHDMTAQSQQAATSPASSMLPPPLPRPSEDYTREQNIEDEAYKDRHDISAQSIVQRAWAQAVRVDGTVIVLHSGDHELVCLRHRESQMLYVSNVIEPPTCVEPGYGKLHVGVYIAVIQDAIDRWQQQQQSSTSQPKPPGDGGDSIGGDKDQDDQDHNRGDKDQDDQDNNRGSAPGNGGKDGHGHSGGRRRGEGHTNDELIAIEVHWPELCQPFDKPDEQQETIHVASNRDVVLLYLKYDIYDSPIPASFLRSPPSIMANTRCPTPLSPRIRSYGLEDCLTIVLTSEIGRGATGVVHRGTLKPEISDGAVPLDVVVKLAFDFEQRDALKGEYGVYCDLKSKGVQGIATVLGFFDDSEDGACALVMLYAGVPLDTESQRVLSVSDCKSALSTLESIHRAGILHGDIRQENILMGDLGVTIIDFGHSKQCNDQEAKDKELALFRYFLGLACEISVT</sequence>
<dbReference type="AlphaFoldDB" id="A0A0C2TAP3"/>
<evidence type="ECO:0000259" key="3">
    <source>
        <dbReference type="PROSITE" id="PS50011"/>
    </source>
</evidence>
<evidence type="ECO:0000313" key="4">
    <source>
        <dbReference type="EMBL" id="KIL63789.1"/>
    </source>
</evidence>
<dbReference type="PROSITE" id="PS00109">
    <property type="entry name" value="PROTEIN_KINASE_TYR"/>
    <property type="match status" value="1"/>
</dbReference>
<feature type="compositionally biased region" description="Basic and acidic residues" evidence="2">
    <location>
        <begin position="319"/>
        <end position="330"/>
    </location>
</feature>
<feature type="compositionally biased region" description="Low complexity" evidence="2">
    <location>
        <begin position="304"/>
        <end position="318"/>
    </location>
</feature>
<dbReference type="GO" id="GO:0004672">
    <property type="term" value="F:protein kinase activity"/>
    <property type="evidence" value="ECO:0007669"/>
    <property type="project" value="InterPro"/>
</dbReference>
<dbReference type="InterPro" id="IPR052396">
    <property type="entry name" value="Meiotic_Drive_Suppr_Kinase"/>
</dbReference>
<proteinExistence type="predicted"/>
<dbReference type="PROSITE" id="PS50011">
    <property type="entry name" value="PROTEIN_KINASE_DOM"/>
    <property type="match status" value="1"/>
</dbReference>
<dbReference type="InterPro" id="IPR000719">
    <property type="entry name" value="Prot_kinase_dom"/>
</dbReference>
<dbReference type="EMBL" id="KN818255">
    <property type="protein sequence ID" value="KIL63789.1"/>
    <property type="molecule type" value="Genomic_DNA"/>
</dbReference>
<feature type="compositionally biased region" description="Low complexity" evidence="2">
    <location>
        <begin position="350"/>
        <end position="364"/>
    </location>
</feature>
<accession>A0A0C2TAP3</accession>
<dbReference type="STRING" id="946122.A0A0C2TAP3"/>
<feature type="binding site" evidence="1">
    <location>
        <position position="661"/>
    </location>
    <ligand>
        <name>ATP</name>
        <dbReference type="ChEBI" id="CHEBI:30616"/>
    </ligand>
</feature>